<proteinExistence type="predicted"/>
<evidence type="ECO:0000313" key="2">
    <source>
        <dbReference type="EMBL" id="OIT40161.1"/>
    </source>
</evidence>
<reference evidence="2" key="1">
    <citation type="submission" date="2016-11" db="EMBL/GenBank/DDBJ databases">
        <title>The genome of Nicotiana attenuata.</title>
        <authorList>
            <person name="Xu S."/>
            <person name="Brockmoeller T."/>
            <person name="Gaquerel E."/>
            <person name="Navarro A."/>
            <person name="Kuhl H."/>
            <person name="Gase K."/>
            <person name="Ling Z."/>
            <person name="Zhou W."/>
            <person name="Kreitzer C."/>
            <person name="Stanke M."/>
            <person name="Tang H."/>
            <person name="Lyons E."/>
            <person name="Pandey P."/>
            <person name="Pandey S.P."/>
            <person name="Timmermann B."/>
            <person name="Baldwin I.T."/>
        </authorList>
    </citation>
    <scope>NUCLEOTIDE SEQUENCE [LARGE SCALE GENOMIC DNA]</scope>
    <source>
        <strain evidence="2">UT</strain>
    </source>
</reference>
<gene>
    <name evidence="2" type="ORF">A4A49_58292</name>
</gene>
<organism evidence="2 3">
    <name type="scientific">Nicotiana attenuata</name>
    <name type="common">Coyote tobacco</name>
    <dbReference type="NCBI Taxonomy" id="49451"/>
    <lineage>
        <taxon>Eukaryota</taxon>
        <taxon>Viridiplantae</taxon>
        <taxon>Streptophyta</taxon>
        <taxon>Embryophyta</taxon>
        <taxon>Tracheophyta</taxon>
        <taxon>Spermatophyta</taxon>
        <taxon>Magnoliopsida</taxon>
        <taxon>eudicotyledons</taxon>
        <taxon>Gunneridae</taxon>
        <taxon>Pentapetalae</taxon>
        <taxon>asterids</taxon>
        <taxon>lamiids</taxon>
        <taxon>Solanales</taxon>
        <taxon>Solanaceae</taxon>
        <taxon>Nicotianoideae</taxon>
        <taxon>Nicotianeae</taxon>
        <taxon>Nicotiana</taxon>
    </lineage>
</organism>
<feature type="region of interest" description="Disordered" evidence="1">
    <location>
        <begin position="101"/>
        <end position="122"/>
    </location>
</feature>
<name>A0A314LEK2_NICAT</name>
<evidence type="ECO:0000256" key="1">
    <source>
        <dbReference type="SAM" id="MobiDB-lite"/>
    </source>
</evidence>
<accession>A0A314LEK2</accession>
<sequence>MPSIPSLTGDLPQKSPLNGNSKQPQFSTKQPHHVHPPTTTKLDVGVMDGDGPTRALPKLANNGWANTDLHHHSGPPLLGTTRNPPPPPEVVQLWPSALAIHPPPSPVHGHTTTSINGGTQLFHGATLPNNALLPINRLEHPSPITGLHNVTTSEPTHSHTNEPTNSPINKSDCSHGYANKGEESNPSIPQRVQRRPRKHLGKARSPKNNSPPHAGSHGDQVQRDFRRNSYCSLP</sequence>
<protein>
    <submittedName>
        <fullName evidence="2">Uncharacterized protein</fullName>
    </submittedName>
</protein>
<feature type="region of interest" description="Disordered" evidence="1">
    <location>
        <begin position="1"/>
        <end position="89"/>
    </location>
</feature>
<comment type="caution">
    <text evidence="2">The sequence shown here is derived from an EMBL/GenBank/DDBJ whole genome shotgun (WGS) entry which is preliminary data.</text>
</comment>
<feature type="non-terminal residue" evidence="2">
    <location>
        <position position="234"/>
    </location>
</feature>
<evidence type="ECO:0000313" key="3">
    <source>
        <dbReference type="Proteomes" id="UP000187609"/>
    </source>
</evidence>
<dbReference type="AlphaFoldDB" id="A0A314LEK2"/>
<feature type="compositionally biased region" description="Polar residues" evidence="1">
    <location>
        <begin position="110"/>
        <end position="119"/>
    </location>
</feature>
<dbReference type="Proteomes" id="UP000187609">
    <property type="component" value="Unassembled WGS sequence"/>
</dbReference>
<feature type="compositionally biased region" description="Polar residues" evidence="1">
    <location>
        <begin position="161"/>
        <end position="171"/>
    </location>
</feature>
<keyword evidence="3" id="KW-1185">Reference proteome</keyword>
<dbReference type="Gramene" id="OIT40161">
    <property type="protein sequence ID" value="OIT40161"/>
    <property type="gene ID" value="A4A49_58292"/>
</dbReference>
<feature type="region of interest" description="Disordered" evidence="1">
    <location>
        <begin position="143"/>
        <end position="234"/>
    </location>
</feature>
<dbReference type="EMBL" id="MJEQ01000046">
    <property type="protein sequence ID" value="OIT40161.1"/>
    <property type="molecule type" value="Genomic_DNA"/>
</dbReference>
<feature type="compositionally biased region" description="Polar residues" evidence="1">
    <location>
        <begin position="15"/>
        <end position="29"/>
    </location>
</feature>
<feature type="compositionally biased region" description="Basic residues" evidence="1">
    <location>
        <begin position="192"/>
        <end position="205"/>
    </location>
</feature>